<proteinExistence type="inferred from homology"/>
<dbReference type="InterPro" id="IPR016064">
    <property type="entry name" value="NAD/diacylglycerol_kinase_sf"/>
</dbReference>
<keyword evidence="6" id="KW-0963">Cytoplasm</keyword>
<feature type="binding site" evidence="6">
    <location>
        <begin position="55"/>
        <end position="56"/>
    </location>
    <ligand>
        <name>NAD(+)</name>
        <dbReference type="ChEBI" id="CHEBI:57540"/>
    </ligand>
</feature>
<feature type="binding site" evidence="6">
    <location>
        <position position="230"/>
    </location>
    <ligand>
        <name>NAD(+)</name>
        <dbReference type="ChEBI" id="CHEBI:57540"/>
    </ligand>
</feature>
<comment type="subcellular location">
    <subcellularLocation>
        <location evidence="6">Cytoplasm</location>
    </subcellularLocation>
</comment>
<sequence>MTISASGSTVGAPYGKLALLASPTPKAQDAAQTLAASRDWVPLEEADAVIVLGGDGFMLQVLHQMLDLDRVVPAYGLNLGTVGFLMNKQKSSRSLEERLSRARPVAISPLRMDAVTNAGETQSYYAINEVSLLRETRQTAKLEVTVNGKVRIPELSCDGVLVATPAGSTAYNLSANGPILPLGGNILALTPISPFRPRRWRGAILPDTAHIVVRALESVKRPVLVVADQQEIRDVSEVHIRAWRDHQLTLLFDRGRSLDERIFDEQFLA</sequence>
<reference evidence="7 8" key="1">
    <citation type="submission" date="2023-06" db="EMBL/GenBank/DDBJ databases">
        <title>Draft genome sequence of Novosphingobium sp. strain IK01.</title>
        <authorList>
            <person name="Hatamoto M."/>
            <person name="Ikarashi T."/>
            <person name="Yamaguchi T."/>
        </authorList>
    </citation>
    <scope>NUCLEOTIDE SEQUENCE [LARGE SCALE GENOMIC DNA]</scope>
    <source>
        <strain evidence="7 8">IK01</strain>
    </source>
</reference>
<gene>
    <name evidence="6" type="primary">nadK</name>
    <name evidence="7" type="ORF">NUTIK01_13630</name>
</gene>
<keyword evidence="6" id="KW-0067">ATP-binding</keyword>
<keyword evidence="2 6" id="KW-0418">Kinase</keyword>
<evidence type="ECO:0000256" key="1">
    <source>
        <dbReference type="ARBA" id="ARBA00022679"/>
    </source>
</evidence>
<dbReference type="Gene3D" id="2.60.200.30">
    <property type="entry name" value="Probable inorganic polyphosphate/atp-NAD kinase, domain 2"/>
    <property type="match status" value="1"/>
</dbReference>
<dbReference type="Pfam" id="PF01513">
    <property type="entry name" value="NAD_kinase"/>
    <property type="match status" value="1"/>
</dbReference>
<dbReference type="Gene3D" id="3.40.50.10330">
    <property type="entry name" value="Probable inorganic polyphosphate/atp-NAD kinase, domain 1"/>
    <property type="match status" value="1"/>
</dbReference>
<keyword evidence="3 6" id="KW-0521">NADP</keyword>
<evidence type="ECO:0000313" key="7">
    <source>
        <dbReference type="EMBL" id="GMM60586.1"/>
    </source>
</evidence>
<evidence type="ECO:0000313" key="8">
    <source>
        <dbReference type="Proteomes" id="UP001187221"/>
    </source>
</evidence>
<feature type="binding site" evidence="6">
    <location>
        <position position="158"/>
    </location>
    <ligand>
        <name>NAD(+)</name>
        <dbReference type="ChEBI" id="CHEBI:57540"/>
    </ligand>
</feature>
<comment type="caution">
    <text evidence="6">Lacks conserved residue(s) required for the propagation of feature annotation.</text>
</comment>
<evidence type="ECO:0000256" key="5">
    <source>
        <dbReference type="ARBA" id="ARBA00047925"/>
    </source>
</evidence>
<evidence type="ECO:0000256" key="6">
    <source>
        <dbReference type="HAMAP-Rule" id="MF_00361"/>
    </source>
</evidence>
<dbReference type="Proteomes" id="UP001187221">
    <property type="component" value="Unassembled WGS sequence"/>
</dbReference>
<feature type="binding site" evidence="6">
    <location>
        <begin position="128"/>
        <end position="129"/>
    </location>
    <ligand>
        <name>NAD(+)</name>
        <dbReference type="ChEBI" id="CHEBI:57540"/>
    </ligand>
</feature>
<keyword evidence="4 6" id="KW-0520">NAD</keyword>
<comment type="similarity">
    <text evidence="6">Belongs to the NAD kinase family.</text>
</comment>
<organism evidence="7 8">
    <name type="scientific">Novosphingobium pituita</name>
    <dbReference type="NCBI Taxonomy" id="3056842"/>
    <lineage>
        <taxon>Bacteria</taxon>
        <taxon>Pseudomonadati</taxon>
        <taxon>Pseudomonadota</taxon>
        <taxon>Alphaproteobacteria</taxon>
        <taxon>Sphingomonadales</taxon>
        <taxon>Sphingomonadaceae</taxon>
        <taxon>Novosphingobium</taxon>
    </lineage>
</organism>
<name>A0ABQ6P6Z9_9SPHN</name>
<evidence type="ECO:0000256" key="3">
    <source>
        <dbReference type="ARBA" id="ARBA00022857"/>
    </source>
</evidence>
<comment type="function">
    <text evidence="6">Involved in the regulation of the intracellular balance of NAD and NADP, and is a key enzyme in the biosynthesis of NADP. Catalyzes specifically the phosphorylation on 2'-hydroxyl of the adenosine moiety of NAD to yield NADP.</text>
</comment>
<dbReference type="GO" id="GO:0016301">
    <property type="term" value="F:kinase activity"/>
    <property type="evidence" value="ECO:0007669"/>
    <property type="project" value="UniProtKB-KW"/>
</dbReference>
<keyword evidence="8" id="KW-1185">Reference proteome</keyword>
<dbReference type="InterPro" id="IPR002504">
    <property type="entry name" value="NADK"/>
</dbReference>
<dbReference type="PANTHER" id="PTHR20275">
    <property type="entry name" value="NAD KINASE"/>
    <property type="match status" value="1"/>
</dbReference>
<dbReference type="PANTHER" id="PTHR20275:SF0">
    <property type="entry name" value="NAD KINASE"/>
    <property type="match status" value="1"/>
</dbReference>
<protein>
    <recommendedName>
        <fullName evidence="6">NAD kinase</fullName>
        <ecNumber evidence="6">2.7.1.23</ecNumber>
    </recommendedName>
    <alternativeName>
        <fullName evidence="6">ATP-dependent NAD kinase</fullName>
    </alternativeName>
</protein>
<comment type="catalytic activity">
    <reaction evidence="5 6">
        <text>NAD(+) + ATP = ADP + NADP(+) + H(+)</text>
        <dbReference type="Rhea" id="RHEA:18629"/>
        <dbReference type="ChEBI" id="CHEBI:15378"/>
        <dbReference type="ChEBI" id="CHEBI:30616"/>
        <dbReference type="ChEBI" id="CHEBI:57540"/>
        <dbReference type="ChEBI" id="CHEBI:58349"/>
        <dbReference type="ChEBI" id="CHEBI:456216"/>
        <dbReference type="EC" id="2.7.1.23"/>
    </reaction>
</comment>
<dbReference type="NCBIfam" id="NF003406">
    <property type="entry name" value="PRK04761.1"/>
    <property type="match status" value="1"/>
</dbReference>
<feature type="binding site" evidence="6">
    <location>
        <begin position="169"/>
        <end position="174"/>
    </location>
    <ligand>
        <name>NAD(+)</name>
        <dbReference type="ChEBI" id="CHEBI:57540"/>
    </ligand>
</feature>
<evidence type="ECO:0000256" key="4">
    <source>
        <dbReference type="ARBA" id="ARBA00023027"/>
    </source>
</evidence>
<comment type="caution">
    <text evidence="7">The sequence shown here is derived from an EMBL/GenBank/DDBJ whole genome shotgun (WGS) entry which is preliminary data.</text>
</comment>
<accession>A0ABQ6P6Z9</accession>
<dbReference type="InterPro" id="IPR017438">
    <property type="entry name" value="ATP-NAD_kinase_N"/>
</dbReference>
<evidence type="ECO:0000256" key="2">
    <source>
        <dbReference type="ARBA" id="ARBA00022777"/>
    </source>
</evidence>
<comment type="cofactor">
    <cofactor evidence="6">
        <name>a divalent metal cation</name>
        <dbReference type="ChEBI" id="CHEBI:60240"/>
    </cofactor>
</comment>
<dbReference type="InterPro" id="IPR017437">
    <property type="entry name" value="ATP-NAD_kinase_PpnK-typ_C"/>
</dbReference>
<dbReference type="Pfam" id="PF20143">
    <property type="entry name" value="NAD_kinase_C"/>
    <property type="match status" value="1"/>
</dbReference>
<keyword evidence="1 6" id="KW-0808">Transferase</keyword>
<dbReference type="EMBL" id="BTFW01000001">
    <property type="protein sequence ID" value="GMM60586.1"/>
    <property type="molecule type" value="Genomic_DNA"/>
</dbReference>
<dbReference type="EC" id="2.7.1.23" evidence="6"/>
<dbReference type="HAMAP" id="MF_00361">
    <property type="entry name" value="NAD_kinase"/>
    <property type="match status" value="1"/>
</dbReference>
<dbReference type="SUPFAM" id="SSF111331">
    <property type="entry name" value="NAD kinase/diacylglycerol kinase-like"/>
    <property type="match status" value="1"/>
</dbReference>
<feature type="active site" description="Proton acceptor" evidence="6">
    <location>
        <position position="55"/>
    </location>
</feature>
<dbReference type="RefSeq" id="WP_317974373.1">
    <property type="nucleotide sequence ID" value="NZ_BTFW01000001.1"/>
</dbReference>
<feature type="binding site" evidence="6">
    <location>
        <position position="166"/>
    </location>
    <ligand>
        <name>NAD(+)</name>
        <dbReference type="ChEBI" id="CHEBI:57540"/>
    </ligand>
</feature>
<keyword evidence="6" id="KW-0547">Nucleotide-binding</keyword>